<reference evidence="1 2" key="1">
    <citation type="journal article" date="2016" name="Int. J. Syst. Evol. Microbiol.">
        <title>Acidipila dinghuensis sp. nov., an acidobacterium isolated from forest soil.</title>
        <authorList>
            <person name="Jiang Y.W."/>
            <person name="Wang J."/>
            <person name="Chen M.H."/>
            <person name="Lv Y.Y."/>
            <person name="Qiu L.H."/>
        </authorList>
    </citation>
    <scope>NUCLEOTIDE SEQUENCE [LARGE SCALE GENOMIC DNA]</scope>
    <source>
        <strain evidence="1 2">DHOF10</strain>
    </source>
</reference>
<dbReference type="SUPFAM" id="SSF158997">
    <property type="entry name" value="Trm112p-like"/>
    <property type="match status" value="1"/>
</dbReference>
<protein>
    <submittedName>
        <fullName evidence="1">Trm112 family protein</fullName>
    </submittedName>
</protein>
<organism evidence="1 2">
    <name type="scientific">Silvibacterium dinghuense</name>
    <dbReference type="NCBI Taxonomy" id="1560006"/>
    <lineage>
        <taxon>Bacteria</taxon>
        <taxon>Pseudomonadati</taxon>
        <taxon>Acidobacteriota</taxon>
        <taxon>Terriglobia</taxon>
        <taxon>Terriglobales</taxon>
        <taxon>Acidobacteriaceae</taxon>
        <taxon>Silvibacterium</taxon>
    </lineage>
</organism>
<dbReference type="EMBL" id="SDMK01000001">
    <property type="protein sequence ID" value="RXS97893.1"/>
    <property type="molecule type" value="Genomic_DNA"/>
</dbReference>
<comment type="caution">
    <text evidence="1">The sequence shown here is derived from an EMBL/GenBank/DDBJ whole genome shotgun (WGS) entry which is preliminary data.</text>
</comment>
<dbReference type="AlphaFoldDB" id="A0A4Q1SKB1"/>
<gene>
    <name evidence="1" type="ORF">ESZ00_08560</name>
</gene>
<accession>A0A4Q1SKB1</accession>
<name>A0A4Q1SKB1_9BACT</name>
<evidence type="ECO:0000313" key="1">
    <source>
        <dbReference type="EMBL" id="RXS97893.1"/>
    </source>
</evidence>
<keyword evidence="2" id="KW-1185">Reference proteome</keyword>
<dbReference type="Gene3D" id="2.20.25.10">
    <property type="match status" value="1"/>
</dbReference>
<sequence>MQTFETLRAALHQIACPVCHGALTLEAASVCCQDCHRHYPLEDGIPVLQAARAQKRGTATER</sequence>
<evidence type="ECO:0000313" key="2">
    <source>
        <dbReference type="Proteomes" id="UP000290253"/>
    </source>
</evidence>
<dbReference type="OrthoDB" id="9812205at2"/>
<dbReference type="Proteomes" id="UP000290253">
    <property type="component" value="Unassembled WGS sequence"/>
</dbReference>
<proteinExistence type="predicted"/>